<evidence type="ECO:0000313" key="2">
    <source>
        <dbReference type="EMBL" id="KAL0165401.1"/>
    </source>
</evidence>
<protein>
    <submittedName>
        <fullName evidence="2">Uncharacterized protein</fullName>
    </submittedName>
</protein>
<sequence length="49" mass="5372">SGYWSWDHGNVSPAPSPSVTEMDRSLGQPTDEGLHMELDQAACEEPEAR</sequence>
<dbReference type="EMBL" id="JAMKFB020000020">
    <property type="protein sequence ID" value="KAL0165401.1"/>
    <property type="molecule type" value="Genomic_DNA"/>
</dbReference>
<evidence type="ECO:0000256" key="1">
    <source>
        <dbReference type="SAM" id="MobiDB-lite"/>
    </source>
</evidence>
<accession>A0ABD0NVS6</accession>
<comment type="caution">
    <text evidence="2">The sequence shown here is derived from an EMBL/GenBank/DDBJ whole genome shotgun (WGS) entry which is preliminary data.</text>
</comment>
<organism evidence="2 3">
    <name type="scientific">Cirrhinus mrigala</name>
    <name type="common">Mrigala</name>
    <dbReference type="NCBI Taxonomy" id="683832"/>
    <lineage>
        <taxon>Eukaryota</taxon>
        <taxon>Metazoa</taxon>
        <taxon>Chordata</taxon>
        <taxon>Craniata</taxon>
        <taxon>Vertebrata</taxon>
        <taxon>Euteleostomi</taxon>
        <taxon>Actinopterygii</taxon>
        <taxon>Neopterygii</taxon>
        <taxon>Teleostei</taxon>
        <taxon>Ostariophysi</taxon>
        <taxon>Cypriniformes</taxon>
        <taxon>Cyprinidae</taxon>
        <taxon>Labeoninae</taxon>
        <taxon>Labeonini</taxon>
        <taxon>Cirrhinus</taxon>
    </lineage>
</organism>
<feature type="non-terminal residue" evidence="2">
    <location>
        <position position="49"/>
    </location>
</feature>
<keyword evidence="3" id="KW-1185">Reference proteome</keyword>
<dbReference type="Proteomes" id="UP001529510">
    <property type="component" value="Unassembled WGS sequence"/>
</dbReference>
<reference evidence="2 3" key="1">
    <citation type="submission" date="2024-05" db="EMBL/GenBank/DDBJ databases">
        <title>Genome sequencing and assembly of Indian major carp, Cirrhinus mrigala (Hamilton, 1822).</title>
        <authorList>
            <person name="Mohindra V."/>
            <person name="Chowdhury L.M."/>
            <person name="Lal K."/>
            <person name="Jena J.K."/>
        </authorList>
    </citation>
    <scope>NUCLEOTIDE SEQUENCE [LARGE SCALE GENOMIC DNA]</scope>
    <source>
        <strain evidence="2">CM1030</strain>
        <tissue evidence="2">Blood</tissue>
    </source>
</reference>
<dbReference type="AlphaFoldDB" id="A0ABD0NVS6"/>
<evidence type="ECO:0000313" key="3">
    <source>
        <dbReference type="Proteomes" id="UP001529510"/>
    </source>
</evidence>
<name>A0ABD0NVS6_CIRMR</name>
<proteinExistence type="predicted"/>
<feature type="region of interest" description="Disordered" evidence="1">
    <location>
        <begin position="1"/>
        <end position="34"/>
    </location>
</feature>
<gene>
    <name evidence="2" type="ORF">M9458_041154</name>
</gene>
<feature type="non-terminal residue" evidence="2">
    <location>
        <position position="1"/>
    </location>
</feature>